<organism evidence="1 2">
    <name type="scientific">Gossypium arboreum</name>
    <name type="common">Tree cotton</name>
    <name type="synonym">Gossypium nanking</name>
    <dbReference type="NCBI Taxonomy" id="29729"/>
    <lineage>
        <taxon>Eukaryota</taxon>
        <taxon>Viridiplantae</taxon>
        <taxon>Streptophyta</taxon>
        <taxon>Embryophyta</taxon>
        <taxon>Tracheophyta</taxon>
        <taxon>Spermatophyta</taxon>
        <taxon>Magnoliopsida</taxon>
        <taxon>eudicotyledons</taxon>
        <taxon>Gunneridae</taxon>
        <taxon>Pentapetalae</taxon>
        <taxon>rosids</taxon>
        <taxon>malvids</taxon>
        <taxon>Malvales</taxon>
        <taxon>Malvaceae</taxon>
        <taxon>Malvoideae</taxon>
        <taxon>Gossypium</taxon>
    </lineage>
</organism>
<gene>
    <name evidence="1" type="ORF">F383_21712</name>
</gene>
<dbReference type="EMBL" id="KN408203">
    <property type="protein sequence ID" value="KHG17406.1"/>
    <property type="molecule type" value="Genomic_DNA"/>
</dbReference>
<accession>A0A0B0P230</accession>
<sequence length="13" mass="1523">MCCKKDLAQTIIR</sequence>
<reference evidence="2" key="1">
    <citation type="submission" date="2014-09" db="EMBL/GenBank/DDBJ databases">
        <authorList>
            <person name="Mudge J."/>
            <person name="Ramaraj T."/>
            <person name="Lindquist I.E."/>
            <person name="Bharti A.K."/>
            <person name="Sundararajan A."/>
            <person name="Cameron C.T."/>
            <person name="Woodward J.E."/>
            <person name="May G.D."/>
            <person name="Brubaker C."/>
            <person name="Broadhvest J."/>
            <person name="Wilkins T.A."/>
        </authorList>
    </citation>
    <scope>NUCLEOTIDE SEQUENCE</scope>
    <source>
        <strain evidence="2">cv. AKA8401</strain>
    </source>
</reference>
<evidence type="ECO:0000313" key="1">
    <source>
        <dbReference type="EMBL" id="KHG17406.1"/>
    </source>
</evidence>
<proteinExistence type="predicted"/>
<dbReference type="Proteomes" id="UP000032142">
    <property type="component" value="Unassembled WGS sequence"/>
</dbReference>
<keyword evidence="2" id="KW-1185">Reference proteome</keyword>
<name>A0A0B0P230_GOSAR</name>
<protein>
    <submittedName>
        <fullName evidence="1">Uncharacterized protein</fullName>
    </submittedName>
</protein>
<evidence type="ECO:0000313" key="2">
    <source>
        <dbReference type="Proteomes" id="UP000032142"/>
    </source>
</evidence>